<gene>
    <name evidence="6" type="ORF">D0869_02651</name>
</gene>
<dbReference type="PRINTS" id="PR00081">
    <property type="entry name" value="GDHRDH"/>
</dbReference>
<comment type="similarity">
    <text evidence="1">Belongs to the short-chain dehydrogenases/reductases (SDR) family.</text>
</comment>
<dbReference type="PRINTS" id="PR00080">
    <property type="entry name" value="SDRFAMILY"/>
</dbReference>
<dbReference type="PANTHER" id="PTHR42879">
    <property type="entry name" value="3-OXOACYL-(ACYL-CARRIER-PROTEIN) REDUCTASE"/>
    <property type="match status" value="1"/>
</dbReference>
<dbReference type="GO" id="GO:0004316">
    <property type="term" value="F:3-oxoacyl-[acyl-carrier-protein] reductase (NADPH) activity"/>
    <property type="evidence" value="ECO:0007669"/>
    <property type="project" value="UniProtKB-EC"/>
</dbReference>
<comment type="catalytic activity">
    <reaction evidence="4">
        <text>a (3R)-hydroxyacyl-[ACP] + NADP(+) = a 3-oxoacyl-[ACP] + NADPH + H(+)</text>
        <dbReference type="Rhea" id="RHEA:17397"/>
        <dbReference type="Rhea" id="RHEA-COMP:9916"/>
        <dbReference type="Rhea" id="RHEA-COMP:9945"/>
        <dbReference type="ChEBI" id="CHEBI:15378"/>
        <dbReference type="ChEBI" id="CHEBI:57783"/>
        <dbReference type="ChEBI" id="CHEBI:58349"/>
        <dbReference type="ChEBI" id="CHEBI:78776"/>
        <dbReference type="ChEBI" id="CHEBI:78827"/>
        <dbReference type="EC" id="1.1.1.100"/>
    </reaction>
</comment>
<sequence>MASKRVEQIAAHLNFPKGMLAGQVAIITGSGQGIGAEVARLFSNEGAKVVVSDIDAGKAKKVADDINASGGEALAVPGDMLDDNYLGELVKKAAEFGKGKIHIIVNNAGFTWDGVIHKTTDKQWDTILALHCTAPFKLVRAAAPYFRVKDGEPRSIVNISSTSGVHGNAGQANYALAKAGVTGLTKTIAKEWGPSFGVRANTIAFGHIATRLTAAKEEGAFITTPDGEKVALGIPQAQKQAREAGNAAFKDIPLGRPGTATEAASSVLAVCSPLFSYIADFFVLAFDSYISLRVFAKVGDFVGNCDLYGGGTLNKTENAGRCLMPQRQASPMGPVANTRGTAPMSSRLTTRGWHWPVTRASEESARSSSPDSAILVDEVPDGFWLKYPQHPRRSNRMRPVFRREHTDIGLISTKATASELLGATVPSEAKALLMETEEDGHAEETINAEDTRRLKNADRTLVAAYPRNIWKLATILLAIATLTQAALLVFIASQDGEETRTGFPGAPNPYRKTTRSYTFTLRASAENGTLYSVVDPSSPAYAGPPSPQLDQAWNQLIEPRYFRLTESEIAHLTSNDKQDLPAPEPLPQWTGAVPEPGVYGGVDMLHSLHCVDSLRKALTPAYYAADEMFLLPGETRWLHLSHCIEQLRQAVLCHGDTTPVTLKPIVTEFGDGRKLLTMLGETERKHTCRDSEEMIGWVKRRAAERGFV</sequence>
<feature type="domain" description="Ketoreductase" evidence="5">
    <location>
        <begin position="23"/>
        <end position="195"/>
    </location>
</feature>
<dbReference type="PANTHER" id="PTHR42879:SF2">
    <property type="entry name" value="3-OXOACYL-[ACYL-CARRIER-PROTEIN] REDUCTASE FABG"/>
    <property type="match status" value="1"/>
</dbReference>
<evidence type="ECO:0000256" key="4">
    <source>
        <dbReference type="ARBA" id="ARBA00048508"/>
    </source>
</evidence>
<evidence type="ECO:0000256" key="1">
    <source>
        <dbReference type="ARBA" id="ARBA00006484"/>
    </source>
</evidence>
<evidence type="ECO:0000313" key="7">
    <source>
        <dbReference type="Proteomes" id="UP000281245"/>
    </source>
</evidence>
<dbReference type="OrthoDB" id="1393670at2759"/>
<accession>A0A3M6X951</accession>
<evidence type="ECO:0000256" key="2">
    <source>
        <dbReference type="ARBA" id="ARBA00012948"/>
    </source>
</evidence>
<comment type="caution">
    <text evidence="6">The sequence shown here is derived from an EMBL/GenBank/DDBJ whole genome shotgun (WGS) entry which is preliminary data.</text>
</comment>
<dbReference type="InterPro" id="IPR036291">
    <property type="entry name" value="NAD(P)-bd_dom_sf"/>
</dbReference>
<dbReference type="SMART" id="SM00822">
    <property type="entry name" value="PKS_KR"/>
    <property type="match status" value="1"/>
</dbReference>
<protein>
    <recommendedName>
        <fullName evidence="2">3-oxoacyl-[acyl-carrier-protein] reductase</fullName>
        <ecNumber evidence="2">1.1.1.100</ecNumber>
    </recommendedName>
</protein>
<dbReference type="Gene3D" id="3.40.50.720">
    <property type="entry name" value="NAD(P)-binding Rossmann-like Domain"/>
    <property type="match status" value="1"/>
</dbReference>
<organism evidence="6 7">
    <name type="scientific">Hortaea werneckii</name>
    <name type="common">Black yeast</name>
    <name type="synonym">Cladosporium werneckii</name>
    <dbReference type="NCBI Taxonomy" id="91943"/>
    <lineage>
        <taxon>Eukaryota</taxon>
        <taxon>Fungi</taxon>
        <taxon>Dikarya</taxon>
        <taxon>Ascomycota</taxon>
        <taxon>Pezizomycotina</taxon>
        <taxon>Dothideomycetes</taxon>
        <taxon>Dothideomycetidae</taxon>
        <taxon>Mycosphaerellales</taxon>
        <taxon>Teratosphaeriaceae</taxon>
        <taxon>Hortaea</taxon>
    </lineage>
</organism>
<dbReference type="InterPro" id="IPR057326">
    <property type="entry name" value="KR_dom"/>
</dbReference>
<dbReference type="AlphaFoldDB" id="A0A3M6X951"/>
<dbReference type="VEuPathDB" id="FungiDB:BTJ68_02530"/>
<dbReference type="InterPro" id="IPR050259">
    <property type="entry name" value="SDR"/>
</dbReference>
<dbReference type="Pfam" id="PF11807">
    <property type="entry name" value="UstYa"/>
    <property type="match status" value="1"/>
</dbReference>
<comment type="similarity">
    <text evidence="3">Belongs to the ustYa family.</text>
</comment>
<dbReference type="EC" id="1.1.1.100" evidence="2"/>
<dbReference type="GO" id="GO:0043386">
    <property type="term" value="P:mycotoxin biosynthetic process"/>
    <property type="evidence" value="ECO:0007669"/>
    <property type="project" value="InterPro"/>
</dbReference>
<reference evidence="6 7" key="1">
    <citation type="journal article" date="2018" name="BMC Genomics">
        <title>Genomic evidence for intraspecific hybridization in a clonal and extremely halotolerant yeast.</title>
        <authorList>
            <person name="Gostincar C."/>
            <person name="Stajich J.E."/>
            <person name="Zupancic J."/>
            <person name="Zalar P."/>
            <person name="Gunde-Cimerman N."/>
        </authorList>
    </citation>
    <scope>NUCLEOTIDE SEQUENCE [LARGE SCALE GENOMIC DNA]</scope>
    <source>
        <strain evidence="6 7">EXF-6656</strain>
    </source>
</reference>
<dbReference type="VEuPathDB" id="FungiDB:BTJ68_07161"/>
<evidence type="ECO:0000259" key="5">
    <source>
        <dbReference type="SMART" id="SM00822"/>
    </source>
</evidence>
<dbReference type="EMBL" id="QWIJ01000135">
    <property type="protein sequence ID" value="RMX87056.1"/>
    <property type="molecule type" value="Genomic_DNA"/>
</dbReference>
<evidence type="ECO:0000313" key="6">
    <source>
        <dbReference type="EMBL" id="RMX87056.1"/>
    </source>
</evidence>
<dbReference type="InterPro" id="IPR002347">
    <property type="entry name" value="SDR_fam"/>
</dbReference>
<dbReference type="Proteomes" id="UP000281245">
    <property type="component" value="Unassembled WGS sequence"/>
</dbReference>
<proteinExistence type="inferred from homology"/>
<dbReference type="InterPro" id="IPR021765">
    <property type="entry name" value="UstYa-like"/>
</dbReference>
<evidence type="ECO:0000256" key="3">
    <source>
        <dbReference type="ARBA" id="ARBA00035112"/>
    </source>
</evidence>
<dbReference type="SUPFAM" id="SSF51735">
    <property type="entry name" value="NAD(P)-binding Rossmann-fold domains"/>
    <property type="match status" value="1"/>
</dbReference>
<dbReference type="Pfam" id="PF00106">
    <property type="entry name" value="adh_short"/>
    <property type="match status" value="1"/>
</dbReference>
<name>A0A3M6X951_HORWE</name>